<protein>
    <submittedName>
        <fullName evidence="1">Uncharacterized protein</fullName>
    </submittedName>
</protein>
<evidence type="ECO:0000313" key="2">
    <source>
        <dbReference type="Proteomes" id="UP000004079"/>
    </source>
</evidence>
<reference evidence="1 2" key="1">
    <citation type="submission" date="2009-11" db="EMBL/GenBank/DDBJ databases">
        <authorList>
            <person name="Weinstock G."/>
            <person name="Sodergren E."/>
            <person name="Clifton S."/>
            <person name="Fulton L."/>
            <person name="Fulton B."/>
            <person name="Courtney L."/>
            <person name="Fronick C."/>
            <person name="Harrison M."/>
            <person name="Strong C."/>
            <person name="Farmer C."/>
            <person name="Delahaunty K."/>
            <person name="Markovic C."/>
            <person name="Hall O."/>
            <person name="Minx P."/>
            <person name="Tomlinson C."/>
            <person name="Mitreva M."/>
            <person name="Nelson J."/>
            <person name="Hou S."/>
            <person name="Wollam A."/>
            <person name="Pepin K.H."/>
            <person name="Johnson M."/>
            <person name="Bhonagiri V."/>
            <person name="Nash W.E."/>
            <person name="Warren W."/>
            <person name="Chinwalla A."/>
            <person name="Mardis E.R."/>
            <person name="Wilson R.K."/>
        </authorList>
    </citation>
    <scope>NUCLEOTIDE SEQUENCE [LARGE SCALE GENOMIC DNA]</scope>
    <source>
        <strain evidence="1 2">F0302</strain>
    </source>
</reference>
<name>D1QMN4_9BACT</name>
<dbReference type="AlphaFoldDB" id="D1QMN4"/>
<evidence type="ECO:0000313" key="1">
    <source>
        <dbReference type="EMBL" id="EFB33555.1"/>
    </source>
</evidence>
<dbReference type="HOGENOM" id="CLU_3102263_0_0_10"/>
<comment type="caution">
    <text evidence="1">The sequence shown here is derived from an EMBL/GenBank/DDBJ whole genome shotgun (WGS) entry which is preliminary data.</text>
</comment>
<organism evidence="1 2">
    <name type="scientific">Segatella oris F0302</name>
    <dbReference type="NCBI Taxonomy" id="649760"/>
    <lineage>
        <taxon>Bacteria</taxon>
        <taxon>Pseudomonadati</taxon>
        <taxon>Bacteroidota</taxon>
        <taxon>Bacteroidia</taxon>
        <taxon>Bacteroidales</taxon>
        <taxon>Prevotellaceae</taxon>
        <taxon>Segatella</taxon>
    </lineage>
</organism>
<gene>
    <name evidence="1" type="ORF">HMPREF0971_00318</name>
</gene>
<dbReference type="Proteomes" id="UP000004079">
    <property type="component" value="Unassembled WGS sequence"/>
</dbReference>
<dbReference type="STRING" id="649760.HMPREF0971_00318"/>
<proteinExistence type="predicted"/>
<sequence length="51" mass="5969">MHKWTTNIYSFCMLVVCKACGLPSFRRGQGEAFPLGWDWVVAYDLAYENRH</sequence>
<dbReference type="EMBL" id="ACUZ02000003">
    <property type="protein sequence ID" value="EFB33555.1"/>
    <property type="molecule type" value="Genomic_DNA"/>
</dbReference>
<accession>D1QMN4</accession>